<dbReference type="KEGG" id="fcy:FRACYDRAFT_256036"/>
<dbReference type="Proteomes" id="UP000095751">
    <property type="component" value="Unassembled WGS sequence"/>
</dbReference>
<dbReference type="SUPFAM" id="SSF159941">
    <property type="entry name" value="MM3350-like"/>
    <property type="match status" value="1"/>
</dbReference>
<reference evidence="2 3" key="1">
    <citation type="submission" date="2016-09" db="EMBL/GenBank/DDBJ databases">
        <title>Extensive genetic diversity and differential bi-allelic expression allows diatom success in the polar Southern Ocean.</title>
        <authorList>
            <consortium name="DOE Joint Genome Institute"/>
            <person name="Mock T."/>
            <person name="Otillar R.P."/>
            <person name="Strauss J."/>
            <person name="Dupont C."/>
            <person name="Frickenhaus S."/>
            <person name="Maumus F."/>
            <person name="Mcmullan M."/>
            <person name="Sanges R."/>
            <person name="Schmutz J."/>
            <person name="Toseland A."/>
            <person name="Valas R."/>
            <person name="Veluchamy A."/>
            <person name="Ward B.J."/>
            <person name="Allen A."/>
            <person name="Barry K."/>
            <person name="Falciatore A."/>
            <person name="Ferrante M."/>
            <person name="Fortunato A.E."/>
            <person name="Gloeckner G."/>
            <person name="Gruber A."/>
            <person name="Hipkin R."/>
            <person name="Janech M."/>
            <person name="Kroth P."/>
            <person name="Leese F."/>
            <person name="Lindquist E."/>
            <person name="Lyon B.R."/>
            <person name="Martin J."/>
            <person name="Mayer C."/>
            <person name="Parker M."/>
            <person name="Quesneville H."/>
            <person name="Raymond J."/>
            <person name="Uhlig C."/>
            <person name="Valentin K.U."/>
            <person name="Worden A.Z."/>
            <person name="Armbrust E.V."/>
            <person name="Bowler C."/>
            <person name="Green B."/>
            <person name="Moulton V."/>
            <person name="Van Oosterhout C."/>
            <person name="Grigoriev I."/>
        </authorList>
    </citation>
    <scope>NUCLEOTIDE SEQUENCE [LARGE SCALE GENOMIC DNA]</scope>
    <source>
        <strain evidence="2 3">CCMP1102</strain>
    </source>
</reference>
<proteinExistence type="predicted"/>
<dbReference type="Gene3D" id="3.10.290.30">
    <property type="entry name" value="MM3350-like"/>
    <property type="match status" value="1"/>
</dbReference>
<accession>A0A1E7EJX9</accession>
<organism evidence="2 3">
    <name type="scientific">Fragilariopsis cylindrus CCMP1102</name>
    <dbReference type="NCBI Taxonomy" id="635003"/>
    <lineage>
        <taxon>Eukaryota</taxon>
        <taxon>Sar</taxon>
        <taxon>Stramenopiles</taxon>
        <taxon>Ochrophyta</taxon>
        <taxon>Bacillariophyta</taxon>
        <taxon>Bacillariophyceae</taxon>
        <taxon>Bacillariophycidae</taxon>
        <taxon>Bacillariales</taxon>
        <taxon>Bacillariaceae</taxon>
        <taxon>Fragilariopsis</taxon>
    </lineage>
</organism>
<evidence type="ECO:0000259" key="1">
    <source>
        <dbReference type="Pfam" id="PF07929"/>
    </source>
</evidence>
<name>A0A1E7EJX9_9STRA</name>
<dbReference type="InterPro" id="IPR012912">
    <property type="entry name" value="Plasmid_pRiA4b_Orf3-like"/>
</dbReference>
<keyword evidence="3" id="KW-1185">Reference proteome</keyword>
<dbReference type="InParanoid" id="A0A1E7EJX9"/>
<dbReference type="EMBL" id="KV784423">
    <property type="protein sequence ID" value="OEU06177.1"/>
    <property type="molecule type" value="Genomic_DNA"/>
</dbReference>
<evidence type="ECO:0000313" key="2">
    <source>
        <dbReference type="EMBL" id="OEU06177.1"/>
    </source>
</evidence>
<evidence type="ECO:0000313" key="3">
    <source>
        <dbReference type="Proteomes" id="UP000095751"/>
    </source>
</evidence>
<dbReference type="AlphaFoldDB" id="A0A1E7EJX9"/>
<dbReference type="OrthoDB" id="193263at2759"/>
<dbReference type="Pfam" id="PF07929">
    <property type="entry name" value="PRiA4_ORF3"/>
    <property type="match status" value="1"/>
</dbReference>
<gene>
    <name evidence="2" type="ORF">FRACYDRAFT_256036</name>
</gene>
<feature type="domain" description="Plasmid pRiA4b Orf3-like" evidence="1">
    <location>
        <begin position="8"/>
        <end position="154"/>
    </location>
</feature>
<sequence length="240" mass="27356">MLRRTSEALHDQIIGPAMGWRRHYHGYKFVVPTSGGVFAPPRADAIDMIHFTDYALDAEKFDLRHVLRKIGMRLHYVYDLGEFVQEALGSRGTEESTLKVNTSQLIAGAINCPLEDSNGCDGTNNYGSILKRGRHYKPNDLGVNWTEHGITYDFDLNGHKKRFQRAISQRKNPSDGYRMHNRRVREGGNYRQLSSPMGEASEAYIQDEEHRVKSCGKEAYLQEMCKLFEAVGLQQGFEIV</sequence>
<protein>
    <recommendedName>
        <fullName evidence="1">Plasmid pRiA4b Orf3-like domain-containing protein</fullName>
    </recommendedName>
</protein>
<dbReference type="InterPro" id="IPR024047">
    <property type="entry name" value="MM3350-like_sf"/>
</dbReference>